<keyword evidence="1" id="KW-1185">Reference proteome</keyword>
<dbReference type="WBParaSite" id="scaffold28576_cov143.g20674">
    <property type="protein sequence ID" value="scaffold28576_cov143.g20674"/>
    <property type="gene ID" value="scaffold28576_cov143.g20674"/>
</dbReference>
<name>A0A915M603_MELJA</name>
<protein>
    <submittedName>
        <fullName evidence="2">Uncharacterized protein</fullName>
    </submittedName>
</protein>
<reference evidence="2" key="1">
    <citation type="submission" date="2022-11" db="UniProtKB">
        <authorList>
            <consortium name="WormBaseParasite"/>
        </authorList>
    </citation>
    <scope>IDENTIFICATION</scope>
</reference>
<dbReference type="Proteomes" id="UP000887561">
    <property type="component" value="Unplaced"/>
</dbReference>
<proteinExistence type="predicted"/>
<accession>A0A915M603</accession>
<organism evidence="1 2">
    <name type="scientific">Meloidogyne javanica</name>
    <name type="common">Root-knot nematode worm</name>
    <dbReference type="NCBI Taxonomy" id="6303"/>
    <lineage>
        <taxon>Eukaryota</taxon>
        <taxon>Metazoa</taxon>
        <taxon>Ecdysozoa</taxon>
        <taxon>Nematoda</taxon>
        <taxon>Chromadorea</taxon>
        <taxon>Rhabditida</taxon>
        <taxon>Tylenchina</taxon>
        <taxon>Tylenchomorpha</taxon>
        <taxon>Tylenchoidea</taxon>
        <taxon>Meloidogynidae</taxon>
        <taxon>Meloidogyninae</taxon>
        <taxon>Meloidogyne</taxon>
        <taxon>Meloidogyne incognita group</taxon>
    </lineage>
</organism>
<sequence length="137" mass="15556">MKIWIGKKKKENQLVNGRRRSGLDRLELGDWKVDGKKSKIRDLKKIWSNCVSNLETKKVLIEKENQTDCGVSEEDLPLDCGVSEEDLPLDCGVSEEDLPLDCGVSEEDLPLDCGRRQKVNQKMKGRESGLSKLELNR</sequence>
<evidence type="ECO:0000313" key="1">
    <source>
        <dbReference type="Proteomes" id="UP000887561"/>
    </source>
</evidence>
<evidence type="ECO:0000313" key="2">
    <source>
        <dbReference type="WBParaSite" id="scaffold28576_cov143.g20674"/>
    </source>
</evidence>
<dbReference type="AlphaFoldDB" id="A0A915M603"/>